<comment type="caution">
    <text evidence="3">The sequence shown here is derived from an EMBL/GenBank/DDBJ whole genome shotgun (WGS) entry which is preliminary data.</text>
</comment>
<dbReference type="InterPro" id="IPR008319">
    <property type="entry name" value="GyrI-like_CCH_Lin2189-like"/>
</dbReference>
<dbReference type="PIRSF" id="PIRSF031644">
    <property type="entry name" value="UCP031644"/>
    <property type="match status" value="1"/>
</dbReference>
<reference evidence="3" key="1">
    <citation type="submission" date="2022-03" db="EMBL/GenBank/DDBJ databases">
        <title>Cryobacterium sp. nov. strain ZS14-85, isolated from Antarctic soil.</title>
        <authorList>
            <person name="Li J."/>
            <person name="Niu G."/>
        </authorList>
    </citation>
    <scope>NUCLEOTIDE SEQUENCE</scope>
    <source>
        <strain evidence="3">ZS14-85</strain>
    </source>
</reference>
<feature type="domain" description="GyrI-like small molecule binding" evidence="2">
    <location>
        <begin position="48"/>
        <end position="228"/>
    </location>
</feature>
<evidence type="ECO:0000256" key="1">
    <source>
        <dbReference type="SAM" id="MobiDB-lite"/>
    </source>
</evidence>
<evidence type="ECO:0000259" key="2">
    <source>
        <dbReference type="Pfam" id="PF06445"/>
    </source>
</evidence>
<dbReference type="EMBL" id="JALGAR010000002">
    <property type="protein sequence ID" value="MCI4658155.1"/>
    <property type="molecule type" value="Genomic_DNA"/>
</dbReference>
<sequence>MSNEVPFTTDRRTGQLRAPRNTAPRSTGPYDVKREDKALYAPTNRDWELIEVPAQRYIAVDGRGDPNVAPAYTEAVEALYAVAYAIKFAAKRGLGRDLVVAPLEGLWYAADPAGYAAFAAGDKASWSWTMLISQPDWVTDAFIAEAVTATRAKKKLPALASVRIESLDEGLSAQLLHVGPYDDEAPALARLHGEFLADHGLRLNGMHHEVYLGDPRRAAPDKLKTVLRQPVAPA</sequence>
<proteinExistence type="predicted"/>
<protein>
    <submittedName>
        <fullName evidence="3">GyrI-like domain-containing protein</fullName>
    </submittedName>
</protein>
<accession>A0AA41QVN8</accession>
<evidence type="ECO:0000313" key="4">
    <source>
        <dbReference type="Proteomes" id="UP001165341"/>
    </source>
</evidence>
<organism evidence="3 4">
    <name type="scientific">Cryobacterium zhongshanensis</name>
    <dbReference type="NCBI Taxonomy" id="2928153"/>
    <lineage>
        <taxon>Bacteria</taxon>
        <taxon>Bacillati</taxon>
        <taxon>Actinomycetota</taxon>
        <taxon>Actinomycetes</taxon>
        <taxon>Micrococcales</taxon>
        <taxon>Microbacteriaceae</taxon>
        <taxon>Cryobacterium</taxon>
    </lineage>
</organism>
<dbReference type="Pfam" id="PF06445">
    <property type="entry name" value="GyrI-like"/>
    <property type="match status" value="1"/>
</dbReference>
<dbReference type="AlphaFoldDB" id="A0AA41QVN8"/>
<gene>
    <name evidence="3" type="ORF">MQH31_10090</name>
</gene>
<evidence type="ECO:0000313" key="3">
    <source>
        <dbReference type="EMBL" id="MCI4658155.1"/>
    </source>
</evidence>
<dbReference type="Gene3D" id="3.20.80.10">
    <property type="entry name" value="Regulatory factor, effector binding domain"/>
    <property type="match status" value="1"/>
</dbReference>
<dbReference type="InterPro" id="IPR029442">
    <property type="entry name" value="GyrI-like"/>
</dbReference>
<keyword evidence="4" id="KW-1185">Reference proteome</keyword>
<dbReference type="InterPro" id="IPR011256">
    <property type="entry name" value="Reg_factor_effector_dom_sf"/>
</dbReference>
<feature type="region of interest" description="Disordered" evidence="1">
    <location>
        <begin position="1"/>
        <end position="31"/>
    </location>
</feature>
<dbReference type="SUPFAM" id="SSF55136">
    <property type="entry name" value="Probable bacterial effector-binding domain"/>
    <property type="match status" value="1"/>
</dbReference>
<dbReference type="RefSeq" id="WP_243011925.1">
    <property type="nucleotide sequence ID" value="NZ_JALGAR010000002.1"/>
</dbReference>
<dbReference type="Proteomes" id="UP001165341">
    <property type="component" value="Unassembled WGS sequence"/>
</dbReference>
<name>A0AA41QVN8_9MICO</name>